<dbReference type="GO" id="GO:0005886">
    <property type="term" value="C:plasma membrane"/>
    <property type="evidence" value="ECO:0007669"/>
    <property type="project" value="UniProtKB-SubCell"/>
</dbReference>
<comment type="similarity">
    <text evidence="2 7">Belongs to the ExbD/TolR family.</text>
</comment>
<proteinExistence type="inferred from homology"/>
<comment type="subcellular location">
    <subcellularLocation>
        <location evidence="1">Cell membrane</location>
        <topology evidence="1">Single-pass membrane protein</topology>
    </subcellularLocation>
    <subcellularLocation>
        <location evidence="7">Cell membrane</location>
        <topology evidence="7">Single-pass type II membrane protein</topology>
    </subcellularLocation>
</comment>
<dbReference type="GO" id="GO:0015031">
    <property type="term" value="P:protein transport"/>
    <property type="evidence" value="ECO:0007669"/>
    <property type="project" value="UniProtKB-KW"/>
</dbReference>
<dbReference type="Pfam" id="PF02472">
    <property type="entry name" value="ExbD"/>
    <property type="match status" value="1"/>
</dbReference>
<dbReference type="PANTHER" id="PTHR30558:SF15">
    <property type="entry name" value="BIOPOLYMER TRANSPORT PROTEIN EXBD1"/>
    <property type="match status" value="1"/>
</dbReference>
<organism evidence="8 9">
    <name type="scientific">Pseudomonas leptonychotis</name>
    <dbReference type="NCBI Taxonomy" id="2448482"/>
    <lineage>
        <taxon>Bacteria</taxon>
        <taxon>Pseudomonadati</taxon>
        <taxon>Pseudomonadota</taxon>
        <taxon>Gammaproteobacteria</taxon>
        <taxon>Pseudomonadales</taxon>
        <taxon>Pseudomonadaceae</taxon>
        <taxon>Pseudomonas</taxon>
    </lineage>
</organism>
<evidence type="ECO:0000256" key="6">
    <source>
        <dbReference type="ARBA" id="ARBA00023136"/>
    </source>
</evidence>
<evidence type="ECO:0000313" key="9">
    <source>
        <dbReference type="Proteomes" id="UP000307541"/>
    </source>
</evidence>
<reference evidence="8 9" key="1">
    <citation type="submission" date="2018-10" db="EMBL/GenBank/DDBJ databases">
        <title>Pseudomonas leptonychotis sp. nov., isolated from Weddell seals in Antarctica.</title>
        <authorList>
            <person name="Novakova D."/>
            <person name="Svec P."/>
            <person name="Kralova S."/>
            <person name="Kristofova L."/>
            <person name="Zeman M."/>
            <person name="Pantucek R."/>
            <person name="Maslanova I."/>
            <person name="Sedlacek I."/>
        </authorList>
    </citation>
    <scope>NUCLEOTIDE SEQUENCE [LARGE SCALE GENOMIC DNA]</scope>
    <source>
        <strain evidence="8 9">CCM 8849</strain>
    </source>
</reference>
<dbReference type="Proteomes" id="UP000307541">
    <property type="component" value="Unassembled WGS sequence"/>
</dbReference>
<sequence length="167" mass="17661">MSVGVGRSGAGTNRQSIGGAVGAVVIRLPATTAAQGNLLPDLTPLLDVIFIVLVFFLLTAQTPLLELPLQLSQSREALPTASAGNGERIQVQLSAEGAWRFNGTQQTDFDTLRAALITAFAADKTTALDLALDRQAPLSAFLDLMALLQQQGIQDSRILLEANHETP</sequence>
<keyword evidence="7" id="KW-0653">Protein transport</keyword>
<accession>A0A4T1ZWS4</accession>
<dbReference type="AlphaFoldDB" id="A0A4T1ZWS4"/>
<keyword evidence="9" id="KW-1185">Reference proteome</keyword>
<keyword evidence="6" id="KW-0472">Membrane</keyword>
<evidence type="ECO:0000256" key="3">
    <source>
        <dbReference type="ARBA" id="ARBA00022475"/>
    </source>
</evidence>
<dbReference type="InterPro" id="IPR003400">
    <property type="entry name" value="ExbD"/>
</dbReference>
<keyword evidence="4 7" id="KW-0812">Transmembrane</keyword>
<dbReference type="EMBL" id="RFLV01000003">
    <property type="protein sequence ID" value="TIH07366.1"/>
    <property type="molecule type" value="Genomic_DNA"/>
</dbReference>
<keyword evidence="5" id="KW-1133">Transmembrane helix</keyword>
<evidence type="ECO:0000256" key="2">
    <source>
        <dbReference type="ARBA" id="ARBA00005811"/>
    </source>
</evidence>
<keyword evidence="3" id="KW-1003">Cell membrane</keyword>
<protein>
    <submittedName>
        <fullName evidence="8">Biopolymer transporter ExbD</fullName>
    </submittedName>
</protein>
<evidence type="ECO:0000256" key="1">
    <source>
        <dbReference type="ARBA" id="ARBA00004162"/>
    </source>
</evidence>
<evidence type="ECO:0000256" key="7">
    <source>
        <dbReference type="RuleBase" id="RU003879"/>
    </source>
</evidence>
<name>A0A4T1ZWS4_9PSED</name>
<gene>
    <name evidence="8" type="ORF">D8779_14450</name>
</gene>
<evidence type="ECO:0000256" key="5">
    <source>
        <dbReference type="ARBA" id="ARBA00022989"/>
    </source>
</evidence>
<comment type="caution">
    <text evidence="8">The sequence shown here is derived from an EMBL/GenBank/DDBJ whole genome shotgun (WGS) entry which is preliminary data.</text>
</comment>
<evidence type="ECO:0000313" key="8">
    <source>
        <dbReference type="EMBL" id="TIH07366.1"/>
    </source>
</evidence>
<evidence type="ECO:0000256" key="4">
    <source>
        <dbReference type="ARBA" id="ARBA00022692"/>
    </source>
</evidence>
<keyword evidence="7" id="KW-0813">Transport</keyword>
<dbReference type="GO" id="GO:0022857">
    <property type="term" value="F:transmembrane transporter activity"/>
    <property type="evidence" value="ECO:0007669"/>
    <property type="project" value="InterPro"/>
</dbReference>
<dbReference type="PANTHER" id="PTHR30558">
    <property type="entry name" value="EXBD MEMBRANE COMPONENT OF PMF-DRIVEN MACROMOLECULE IMPORT SYSTEM"/>
    <property type="match status" value="1"/>
</dbReference>
<dbReference type="OrthoDB" id="9793581at2"/>